<dbReference type="GO" id="GO:0006334">
    <property type="term" value="P:nucleosome assembly"/>
    <property type="evidence" value="ECO:0007669"/>
    <property type="project" value="TreeGrafter"/>
</dbReference>
<dbReference type="InterPro" id="IPR013256">
    <property type="entry name" value="Chromatin_SPT2"/>
</dbReference>
<dbReference type="AlphaFoldDB" id="A0A9W9LUQ4"/>
<reference evidence="4" key="1">
    <citation type="submission" date="2022-11" db="EMBL/GenBank/DDBJ databases">
        <authorList>
            <person name="Petersen C."/>
        </authorList>
    </citation>
    <scope>NUCLEOTIDE SEQUENCE</scope>
    <source>
        <strain evidence="4">IBT 26290</strain>
    </source>
</reference>
<feature type="region of interest" description="Disordered" evidence="3">
    <location>
        <begin position="337"/>
        <end position="357"/>
    </location>
</feature>
<sequence length="357" mass="38550">MSFLDSVLSSLQTGKPTQAPLSQPPAPPASSSAIKKDDRRLGPAPRAPQPSGNVSGGIKRKAEDHLPRPSRPDGQVASKPPASRPTAPSGTPKALSKTASPKPVSRNGTTPTTKTPPAKAVSAKPAMTKLAAVKPAASKPAAVKPAAVPSKPPPKGSFADLMQQAKAMQDKAPTQLGMLRHQTVPKEKLSKVERKRRLMEAKAQDKAARSGKRPVPGPAPADKSAVKRRSPEALSYKGTAKPSQTPEPPVYRGTAGQQSHRGTNDRRPHGKRRMDEYLGTDEEDEGEYRNLGDYDDFYSDASSDMEAGFDDMRHEEDVALKSARKEDEEELRREMAAKKEKMERQRKLAALASRSKR</sequence>
<name>A0A9W9LUQ4_9EURO</name>
<dbReference type="GO" id="GO:0042393">
    <property type="term" value="F:histone binding"/>
    <property type="evidence" value="ECO:0007669"/>
    <property type="project" value="TreeGrafter"/>
</dbReference>
<dbReference type="PRINTS" id="PR01217">
    <property type="entry name" value="PRICHEXTENSN"/>
</dbReference>
<dbReference type="Proteomes" id="UP001149163">
    <property type="component" value="Unassembled WGS sequence"/>
</dbReference>
<dbReference type="Pfam" id="PF08243">
    <property type="entry name" value="SPT2"/>
    <property type="match status" value="1"/>
</dbReference>
<protein>
    <submittedName>
        <fullName evidence="4">Chromatin SPT2</fullName>
    </submittedName>
</protein>
<keyword evidence="5" id="KW-1185">Reference proteome</keyword>
<keyword evidence="2" id="KW-0175">Coiled coil</keyword>
<proteinExistence type="inferred from homology"/>
<dbReference type="PANTHER" id="PTHR22691">
    <property type="entry name" value="YEAST SPT2-RELATED"/>
    <property type="match status" value="1"/>
</dbReference>
<dbReference type="GeneID" id="81423295"/>
<accession>A0A9W9LUQ4</accession>
<dbReference type="EMBL" id="JAPQKN010000001">
    <property type="protein sequence ID" value="KAJ5176117.1"/>
    <property type="molecule type" value="Genomic_DNA"/>
</dbReference>
<evidence type="ECO:0000256" key="3">
    <source>
        <dbReference type="SAM" id="MobiDB-lite"/>
    </source>
</evidence>
<evidence type="ECO:0000313" key="4">
    <source>
        <dbReference type="EMBL" id="KAJ5176117.1"/>
    </source>
</evidence>
<feature type="compositionally biased region" description="Basic and acidic residues" evidence="3">
    <location>
        <begin position="337"/>
        <end position="346"/>
    </location>
</feature>
<evidence type="ECO:0000256" key="1">
    <source>
        <dbReference type="ARBA" id="ARBA00006461"/>
    </source>
</evidence>
<dbReference type="GO" id="GO:0006360">
    <property type="term" value="P:transcription by RNA polymerase I"/>
    <property type="evidence" value="ECO:0007669"/>
    <property type="project" value="TreeGrafter"/>
</dbReference>
<dbReference type="PANTHER" id="PTHR22691:SF8">
    <property type="entry name" value="PROTEIN SPT2 HOMOLOG"/>
    <property type="match status" value="1"/>
</dbReference>
<reference evidence="4" key="2">
    <citation type="journal article" date="2023" name="IMA Fungus">
        <title>Comparative genomic study of the Penicillium genus elucidates a diverse pangenome and 15 lateral gene transfer events.</title>
        <authorList>
            <person name="Petersen C."/>
            <person name="Sorensen T."/>
            <person name="Nielsen M.R."/>
            <person name="Sondergaard T.E."/>
            <person name="Sorensen J.L."/>
            <person name="Fitzpatrick D.A."/>
            <person name="Frisvad J.C."/>
            <person name="Nielsen K.L."/>
        </authorList>
    </citation>
    <scope>NUCLEOTIDE SEQUENCE</scope>
    <source>
        <strain evidence="4">IBT 26290</strain>
    </source>
</reference>
<dbReference type="GO" id="GO:0005730">
    <property type="term" value="C:nucleolus"/>
    <property type="evidence" value="ECO:0007669"/>
    <property type="project" value="TreeGrafter"/>
</dbReference>
<dbReference type="SMART" id="SM00784">
    <property type="entry name" value="SPT2"/>
    <property type="match status" value="1"/>
</dbReference>
<comment type="caution">
    <text evidence="4">The sequence shown here is derived from an EMBL/GenBank/DDBJ whole genome shotgun (WGS) entry which is preliminary data.</text>
</comment>
<evidence type="ECO:0000313" key="5">
    <source>
        <dbReference type="Proteomes" id="UP001149163"/>
    </source>
</evidence>
<organism evidence="4 5">
    <name type="scientific">Penicillium canariense</name>
    <dbReference type="NCBI Taxonomy" id="189055"/>
    <lineage>
        <taxon>Eukaryota</taxon>
        <taxon>Fungi</taxon>
        <taxon>Dikarya</taxon>
        <taxon>Ascomycota</taxon>
        <taxon>Pezizomycotina</taxon>
        <taxon>Eurotiomycetes</taxon>
        <taxon>Eurotiomycetidae</taxon>
        <taxon>Eurotiales</taxon>
        <taxon>Aspergillaceae</taxon>
        <taxon>Penicillium</taxon>
    </lineage>
</organism>
<dbReference type="RefSeq" id="XP_056547725.1">
    <property type="nucleotide sequence ID" value="XM_056684119.1"/>
</dbReference>
<evidence type="ECO:0000256" key="2">
    <source>
        <dbReference type="ARBA" id="ARBA00023054"/>
    </source>
</evidence>
<comment type="similarity">
    <text evidence="1">Belongs to the SPT2 family.</text>
</comment>
<feature type="compositionally biased region" description="Low complexity" evidence="3">
    <location>
        <begin position="109"/>
        <end position="149"/>
    </location>
</feature>
<gene>
    <name evidence="4" type="ORF">N7482_001994</name>
</gene>
<feature type="compositionally biased region" description="Basic and acidic residues" evidence="3">
    <location>
        <begin position="184"/>
        <end position="208"/>
    </location>
</feature>
<feature type="region of interest" description="Disordered" evidence="3">
    <location>
        <begin position="1"/>
        <end position="295"/>
    </location>
</feature>
<dbReference type="GO" id="GO:0003677">
    <property type="term" value="F:DNA binding"/>
    <property type="evidence" value="ECO:0007669"/>
    <property type="project" value="TreeGrafter"/>
</dbReference>
<dbReference type="OrthoDB" id="5430658at2759"/>
<feature type="compositionally biased region" description="Basic and acidic residues" evidence="3">
    <location>
        <begin position="60"/>
        <end position="71"/>
    </location>
</feature>